<dbReference type="InterPro" id="IPR025447">
    <property type="entry name" value="DUF4192"/>
</dbReference>
<evidence type="ECO:0000313" key="3">
    <source>
        <dbReference type="Proteomes" id="UP001432062"/>
    </source>
</evidence>
<sequence>MPDNTDDAEWPASTDTHSASGQTDEDHTGADRLHVDDPGQLIVAVPAMVGFVPQRSPVVAVLRDAPNPGHSPIIDAVLRFDLQPDGGSRRGLAAAYAQPVAQICATEGASEVLAVIVDDRVHEPRRTRRHGAVSTGPWAALIAAFARRLAQQEVFLEGAWAVRAIEAGQRWWSLLEANRRGVLPDPAASMVTVAHVLNGRPIRGDRSELTDLVTPDGELVQQVTAHLNSAHARANERYETAVRRGDPDEYHRRAIELVLCQIADTDTGEALTAPACAELAAALRDRTVRDSLFALAIGEHAAAAENLWATLTRALPGSDRADAATLLAYSAYLRGDGPLAGIALQAALDADPTHSMATLLATALHTGMRPDTLRRLAYSGLGIAADLGIDLGTDPMSCAAPDHTAL</sequence>
<feature type="compositionally biased region" description="Polar residues" evidence="1">
    <location>
        <begin position="13"/>
        <end position="22"/>
    </location>
</feature>
<evidence type="ECO:0000313" key="2">
    <source>
        <dbReference type="EMBL" id="WUV46714.1"/>
    </source>
</evidence>
<dbReference type="RefSeq" id="WP_329410699.1">
    <property type="nucleotide sequence ID" value="NZ_CP109441.1"/>
</dbReference>
<evidence type="ECO:0000256" key="1">
    <source>
        <dbReference type="SAM" id="MobiDB-lite"/>
    </source>
</evidence>
<dbReference type="EMBL" id="CP109441">
    <property type="protein sequence ID" value="WUV46714.1"/>
    <property type="molecule type" value="Genomic_DNA"/>
</dbReference>
<feature type="region of interest" description="Disordered" evidence="1">
    <location>
        <begin position="1"/>
        <end position="34"/>
    </location>
</feature>
<gene>
    <name evidence="2" type="ORF">OG563_00165</name>
</gene>
<dbReference type="Proteomes" id="UP001432062">
    <property type="component" value="Chromosome"/>
</dbReference>
<name>A0ABZ1YY80_9NOCA</name>
<organism evidence="2 3">
    <name type="scientific">Nocardia vinacea</name>
    <dbReference type="NCBI Taxonomy" id="96468"/>
    <lineage>
        <taxon>Bacteria</taxon>
        <taxon>Bacillati</taxon>
        <taxon>Actinomycetota</taxon>
        <taxon>Actinomycetes</taxon>
        <taxon>Mycobacteriales</taxon>
        <taxon>Nocardiaceae</taxon>
        <taxon>Nocardia</taxon>
    </lineage>
</organism>
<accession>A0ABZ1YY80</accession>
<protein>
    <submittedName>
        <fullName evidence="2">DUF4192 domain-containing protein</fullName>
    </submittedName>
</protein>
<keyword evidence="3" id="KW-1185">Reference proteome</keyword>
<reference evidence="2" key="1">
    <citation type="submission" date="2022-10" db="EMBL/GenBank/DDBJ databases">
        <title>The complete genomes of actinobacterial strains from the NBC collection.</title>
        <authorList>
            <person name="Joergensen T.S."/>
            <person name="Alvarez Arevalo M."/>
            <person name="Sterndorff E.B."/>
            <person name="Faurdal D."/>
            <person name="Vuksanovic O."/>
            <person name="Mourched A.-S."/>
            <person name="Charusanti P."/>
            <person name="Shaw S."/>
            <person name="Blin K."/>
            <person name="Weber T."/>
        </authorList>
    </citation>
    <scope>NUCLEOTIDE SEQUENCE</scope>
    <source>
        <strain evidence="2">NBC_01482</strain>
    </source>
</reference>
<proteinExistence type="predicted"/>
<dbReference type="Pfam" id="PF13830">
    <property type="entry name" value="DUF4192"/>
    <property type="match status" value="1"/>
</dbReference>
<feature type="compositionally biased region" description="Basic and acidic residues" evidence="1">
    <location>
        <begin position="24"/>
        <end position="34"/>
    </location>
</feature>